<dbReference type="Proteomes" id="UP000215335">
    <property type="component" value="Unassembled WGS sequence"/>
</dbReference>
<sequence length="243" mass="27480">MKNLNTNIEIVILSNAFAWDSLVLLLAARSQGKCIRSQYVHLFTCSMLHRNNISAPRVKRSYKERITAAKKQSYRDYVTREGAENIWGYPGKRITGKIRIPKAVNTIVSKSGSVTNDWKETSPNPWTMGLPGIPPLCLWKAPRAVYNKNLGFDYTYKMNQTNDSMSPFWQPVVLLERMSIDPRRKLLNTLGHDRPQARKRLWSQTDPTPPESAPSGKRRALGKDRQPTRGQAISAPNDGTGSL</sequence>
<protein>
    <submittedName>
        <fullName evidence="2">Uncharacterized protein</fullName>
    </submittedName>
</protein>
<name>A0A232EHF6_9HYME</name>
<dbReference type="AlphaFoldDB" id="A0A232EHF6"/>
<dbReference type="EMBL" id="NNAY01004530">
    <property type="protein sequence ID" value="OXU17758.1"/>
    <property type="molecule type" value="Genomic_DNA"/>
</dbReference>
<feature type="region of interest" description="Disordered" evidence="1">
    <location>
        <begin position="189"/>
        <end position="243"/>
    </location>
</feature>
<evidence type="ECO:0000313" key="3">
    <source>
        <dbReference type="Proteomes" id="UP000215335"/>
    </source>
</evidence>
<organism evidence="2 3">
    <name type="scientific">Trichomalopsis sarcophagae</name>
    <dbReference type="NCBI Taxonomy" id="543379"/>
    <lineage>
        <taxon>Eukaryota</taxon>
        <taxon>Metazoa</taxon>
        <taxon>Ecdysozoa</taxon>
        <taxon>Arthropoda</taxon>
        <taxon>Hexapoda</taxon>
        <taxon>Insecta</taxon>
        <taxon>Pterygota</taxon>
        <taxon>Neoptera</taxon>
        <taxon>Endopterygota</taxon>
        <taxon>Hymenoptera</taxon>
        <taxon>Apocrita</taxon>
        <taxon>Proctotrupomorpha</taxon>
        <taxon>Chalcidoidea</taxon>
        <taxon>Pteromalidae</taxon>
        <taxon>Pteromalinae</taxon>
        <taxon>Trichomalopsis</taxon>
    </lineage>
</organism>
<gene>
    <name evidence="2" type="ORF">TSAR_009935</name>
</gene>
<accession>A0A232EHF6</accession>
<comment type="caution">
    <text evidence="2">The sequence shown here is derived from an EMBL/GenBank/DDBJ whole genome shotgun (WGS) entry which is preliminary data.</text>
</comment>
<reference evidence="2 3" key="1">
    <citation type="journal article" date="2017" name="Curr. Biol.">
        <title>The Evolution of Venom by Co-option of Single-Copy Genes.</title>
        <authorList>
            <person name="Martinson E.O."/>
            <person name="Mrinalini"/>
            <person name="Kelkar Y.D."/>
            <person name="Chang C.H."/>
            <person name="Werren J.H."/>
        </authorList>
    </citation>
    <scope>NUCLEOTIDE SEQUENCE [LARGE SCALE GENOMIC DNA]</scope>
    <source>
        <strain evidence="2 3">Alberta</strain>
        <tissue evidence="2">Whole body</tissue>
    </source>
</reference>
<evidence type="ECO:0000256" key="1">
    <source>
        <dbReference type="SAM" id="MobiDB-lite"/>
    </source>
</evidence>
<proteinExistence type="predicted"/>
<keyword evidence="3" id="KW-1185">Reference proteome</keyword>
<evidence type="ECO:0000313" key="2">
    <source>
        <dbReference type="EMBL" id="OXU17758.1"/>
    </source>
</evidence>